<dbReference type="InterPro" id="IPR035940">
    <property type="entry name" value="CAP_sf"/>
</dbReference>
<organism evidence="3 4">
    <name type="scientific">Streptacidiphilus cavernicola</name>
    <dbReference type="NCBI Taxonomy" id="3342716"/>
    <lineage>
        <taxon>Bacteria</taxon>
        <taxon>Bacillati</taxon>
        <taxon>Actinomycetota</taxon>
        <taxon>Actinomycetes</taxon>
        <taxon>Kitasatosporales</taxon>
        <taxon>Streptomycetaceae</taxon>
        <taxon>Streptacidiphilus</taxon>
    </lineage>
</organism>
<evidence type="ECO:0000313" key="4">
    <source>
        <dbReference type="Proteomes" id="UP001592528"/>
    </source>
</evidence>
<feature type="region of interest" description="Disordered" evidence="1">
    <location>
        <begin position="1"/>
        <end position="23"/>
    </location>
</feature>
<feature type="compositionally biased region" description="Low complexity" evidence="1">
    <location>
        <begin position="114"/>
        <end position="144"/>
    </location>
</feature>
<evidence type="ECO:0000256" key="1">
    <source>
        <dbReference type="SAM" id="MobiDB-lite"/>
    </source>
</evidence>
<accession>A0ABV6UVJ2</accession>
<dbReference type="InterPro" id="IPR014044">
    <property type="entry name" value="CAP_dom"/>
</dbReference>
<feature type="compositionally biased region" description="Low complexity" evidence="1">
    <location>
        <begin position="1"/>
        <end position="16"/>
    </location>
</feature>
<dbReference type="CDD" id="cd05379">
    <property type="entry name" value="CAP_bacterial"/>
    <property type="match status" value="1"/>
</dbReference>
<dbReference type="RefSeq" id="WP_051726256.1">
    <property type="nucleotide sequence ID" value="NZ_JBHEZZ010000021.1"/>
</dbReference>
<reference evidence="3 4" key="1">
    <citation type="submission" date="2024-09" db="EMBL/GenBank/DDBJ databases">
        <authorList>
            <person name="Lee S.D."/>
        </authorList>
    </citation>
    <scope>NUCLEOTIDE SEQUENCE [LARGE SCALE GENOMIC DNA]</scope>
    <source>
        <strain evidence="3 4">N1-5</strain>
    </source>
</reference>
<proteinExistence type="predicted"/>
<name>A0ABV6UVJ2_9ACTN</name>
<dbReference type="SUPFAM" id="SSF55797">
    <property type="entry name" value="PR-1-like"/>
    <property type="match status" value="1"/>
</dbReference>
<feature type="compositionally biased region" description="Low complexity" evidence="1">
    <location>
        <begin position="81"/>
        <end position="93"/>
    </location>
</feature>
<evidence type="ECO:0000259" key="2">
    <source>
        <dbReference type="Pfam" id="PF00188"/>
    </source>
</evidence>
<dbReference type="PANTHER" id="PTHR31157">
    <property type="entry name" value="SCP DOMAIN-CONTAINING PROTEIN"/>
    <property type="match status" value="1"/>
</dbReference>
<dbReference type="Gene3D" id="3.40.33.10">
    <property type="entry name" value="CAP"/>
    <property type="match status" value="1"/>
</dbReference>
<feature type="domain" description="SCP" evidence="2">
    <location>
        <begin position="153"/>
        <end position="283"/>
    </location>
</feature>
<dbReference type="EMBL" id="JBHEZZ010000021">
    <property type="protein sequence ID" value="MFC1405482.1"/>
    <property type="molecule type" value="Genomic_DNA"/>
</dbReference>
<sequence>MSPSRHSSSRHAASGQHRAKRRPRLRLAVTGAAALAVVGGGTAFACLGVPHASPAAGTTARALDHLGAKGQAVTATAGPTRNSSARSTVSAAARRGKPVPSRSATPKPKPSPDAHPTAPASSAPSSAPASASAPATTASATGTTSSDAVQQVLALINKSRAAQGLAPYTLDSGLNASAAAHNSVMASGCGLSHQCPGEAAFGDREIAAGVHWTSAGENIGEGGGVADTAAAEATSAVGLTQMMLDEQPPDDGHRKNILSSSFTRVGIAVLRDANGTVWLTQDFAN</sequence>
<protein>
    <submittedName>
        <fullName evidence="3">CAP domain-containing protein</fullName>
    </submittedName>
</protein>
<dbReference type="Pfam" id="PF00188">
    <property type="entry name" value="CAP"/>
    <property type="match status" value="1"/>
</dbReference>
<evidence type="ECO:0000313" key="3">
    <source>
        <dbReference type="EMBL" id="MFC1405482.1"/>
    </source>
</evidence>
<gene>
    <name evidence="3" type="ORF">ACEZDJ_29770</name>
</gene>
<keyword evidence="4" id="KW-1185">Reference proteome</keyword>
<feature type="region of interest" description="Disordered" evidence="1">
    <location>
        <begin position="71"/>
        <end position="144"/>
    </location>
</feature>
<dbReference type="Proteomes" id="UP001592528">
    <property type="component" value="Unassembled WGS sequence"/>
</dbReference>
<dbReference type="PANTHER" id="PTHR31157:SF1">
    <property type="entry name" value="SCP DOMAIN-CONTAINING PROTEIN"/>
    <property type="match status" value="1"/>
</dbReference>
<comment type="caution">
    <text evidence="3">The sequence shown here is derived from an EMBL/GenBank/DDBJ whole genome shotgun (WGS) entry which is preliminary data.</text>
</comment>